<dbReference type="PANTHER" id="PTHR27003">
    <property type="entry name" value="OS07G0166700 PROTEIN"/>
    <property type="match status" value="1"/>
</dbReference>
<dbReference type="GO" id="GO:0005524">
    <property type="term" value="F:ATP binding"/>
    <property type="evidence" value="ECO:0007669"/>
    <property type="project" value="InterPro"/>
</dbReference>
<dbReference type="EnsemblPlants" id="KRH01368">
    <property type="protein sequence ID" value="KRH01368"/>
    <property type="gene ID" value="GLYMA_18G272600"/>
</dbReference>
<sequence length="227" mass="25738">MSMDLLMNFCEAGYCDRRKMLTRPCYKKEKKICIGAARGLHYLHAGAKRTIIHPHIKPSNILLDDNMEPKLAGFDLSIQGAHFMSKPKLIQVPAAGTYGYLAMEVWTDNTVTGKTDVYSFGMVLLEVVCGRKYLMEPIETEFLEKPLEEKIDEIIKGSIGPECWQVFVDITLRCVKLEPDERPTMGEVEVELEFALSLQKQADRARYSLFSTTIIPPPFSLFRLPGT</sequence>
<reference evidence="2" key="3">
    <citation type="submission" date="2018-07" db="EMBL/GenBank/DDBJ databases">
        <title>WGS assembly of Glycine max.</title>
        <authorList>
            <person name="Schmutz J."/>
            <person name="Cannon S."/>
            <person name="Schlueter J."/>
            <person name="Ma J."/>
            <person name="Mitros T."/>
            <person name="Nelson W."/>
            <person name="Hyten D."/>
            <person name="Song Q."/>
            <person name="Thelen J."/>
            <person name="Cheng J."/>
            <person name="Xu D."/>
            <person name="Hellsten U."/>
            <person name="May G."/>
            <person name="Yu Y."/>
            <person name="Sakurai T."/>
            <person name="Umezawa T."/>
            <person name="Bhattacharyya M."/>
            <person name="Sandhu D."/>
            <person name="Valliyodan B."/>
            <person name="Lindquist E."/>
            <person name="Peto M."/>
            <person name="Grant D."/>
            <person name="Shu S."/>
            <person name="Goodstein D."/>
            <person name="Barry K."/>
            <person name="Futrell-Griggs M."/>
            <person name="Abernathy B."/>
            <person name="Du J."/>
            <person name="Tian Z."/>
            <person name="Zhu L."/>
            <person name="Gill N."/>
            <person name="Joshi T."/>
            <person name="Libault M."/>
            <person name="Sethuraman A."/>
            <person name="Zhang X."/>
            <person name="Shinozaki K."/>
            <person name="Nguyen H."/>
            <person name="Wing R."/>
            <person name="Cregan P."/>
            <person name="Specht J."/>
            <person name="Grimwood J."/>
            <person name="Rokhsar D."/>
            <person name="Stacey G."/>
            <person name="Shoemaker R."/>
            <person name="Jackson S."/>
        </authorList>
    </citation>
    <scope>NUCLEOTIDE SEQUENCE</scope>
    <source>
        <tissue evidence="2">Callus</tissue>
    </source>
</reference>
<dbReference type="InterPro" id="IPR000719">
    <property type="entry name" value="Prot_kinase_dom"/>
</dbReference>
<dbReference type="PaxDb" id="3847-GLYMA18G50813.1"/>
<dbReference type="GO" id="GO:0004672">
    <property type="term" value="F:protein kinase activity"/>
    <property type="evidence" value="ECO:0000318"/>
    <property type="project" value="GO_Central"/>
</dbReference>
<dbReference type="InterPro" id="IPR011009">
    <property type="entry name" value="Kinase-like_dom_sf"/>
</dbReference>
<dbReference type="Proteomes" id="UP000008827">
    <property type="component" value="Chromosome 18"/>
</dbReference>
<dbReference type="PANTHER" id="PTHR27003:SF303">
    <property type="entry name" value="TYROSINE KINASE FAMILY PROTEIN"/>
    <property type="match status" value="1"/>
</dbReference>
<dbReference type="HOGENOM" id="CLU_000288_21_4_1"/>
<dbReference type="EMBL" id="CM000851">
    <property type="protein sequence ID" value="KRH01368.1"/>
    <property type="molecule type" value="Genomic_DNA"/>
</dbReference>
<accession>K7MV11</accession>
<dbReference type="InParanoid" id="K7MV11"/>
<evidence type="ECO:0000313" key="4">
    <source>
        <dbReference type="Proteomes" id="UP000008827"/>
    </source>
</evidence>
<protein>
    <recommendedName>
        <fullName evidence="1">Protein kinase domain-containing protein</fullName>
    </recommendedName>
</protein>
<dbReference type="AlphaFoldDB" id="K7MV11"/>
<dbReference type="FunFam" id="1.10.510.10:FF:000920">
    <property type="entry name" value="Receptor-like protein kinase ANXUR2"/>
    <property type="match status" value="1"/>
</dbReference>
<dbReference type="PROSITE" id="PS50011">
    <property type="entry name" value="PROTEIN_KINASE_DOM"/>
    <property type="match status" value="1"/>
</dbReference>
<dbReference type="Pfam" id="PF00069">
    <property type="entry name" value="Pkinase"/>
    <property type="match status" value="1"/>
</dbReference>
<reference evidence="2 3" key="1">
    <citation type="journal article" date="2010" name="Nature">
        <title>Genome sequence of the palaeopolyploid soybean.</title>
        <authorList>
            <person name="Schmutz J."/>
            <person name="Cannon S.B."/>
            <person name="Schlueter J."/>
            <person name="Ma J."/>
            <person name="Mitros T."/>
            <person name="Nelson W."/>
            <person name="Hyten D.L."/>
            <person name="Song Q."/>
            <person name="Thelen J.J."/>
            <person name="Cheng J."/>
            <person name="Xu D."/>
            <person name="Hellsten U."/>
            <person name="May G.D."/>
            <person name="Yu Y."/>
            <person name="Sakurai T."/>
            <person name="Umezawa T."/>
            <person name="Bhattacharyya M.K."/>
            <person name="Sandhu D."/>
            <person name="Valliyodan B."/>
            <person name="Lindquist E."/>
            <person name="Peto M."/>
            <person name="Grant D."/>
            <person name="Shu S."/>
            <person name="Goodstein D."/>
            <person name="Barry K."/>
            <person name="Futrell-Griggs M."/>
            <person name="Abernathy B."/>
            <person name="Du J."/>
            <person name="Tian Z."/>
            <person name="Zhu L."/>
            <person name="Gill N."/>
            <person name="Joshi T."/>
            <person name="Libault M."/>
            <person name="Sethuraman A."/>
            <person name="Zhang X.-C."/>
            <person name="Shinozaki K."/>
            <person name="Nguyen H.T."/>
            <person name="Wing R.A."/>
            <person name="Cregan P."/>
            <person name="Specht J."/>
            <person name="Grimwood J."/>
            <person name="Rokhsar D."/>
            <person name="Stacey G."/>
            <person name="Shoemaker R.C."/>
            <person name="Jackson S.A."/>
        </authorList>
    </citation>
    <scope>NUCLEOTIDE SEQUENCE</scope>
    <source>
        <strain evidence="3">cv. Williams 82</strain>
        <tissue evidence="2">Callus</tissue>
    </source>
</reference>
<dbReference type="eggNOG" id="KOG1187">
    <property type="taxonomic scope" value="Eukaryota"/>
</dbReference>
<proteinExistence type="predicted"/>
<dbReference type="SMR" id="K7MV11"/>
<name>K7MV11_SOYBN</name>
<dbReference type="GO" id="GO:0004714">
    <property type="term" value="F:transmembrane receptor protein tyrosine kinase activity"/>
    <property type="evidence" value="ECO:0007669"/>
    <property type="project" value="InterPro"/>
</dbReference>
<feature type="domain" description="Protein kinase" evidence="1">
    <location>
        <begin position="1"/>
        <end position="195"/>
    </location>
</feature>
<dbReference type="OMA" id="MEPIETE"/>
<dbReference type="Gramene" id="KRH01368">
    <property type="protein sequence ID" value="KRH01368"/>
    <property type="gene ID" value="GLYMA_18G272600"/>
</dbReference>
<evidence type="ECO:0000259" key="1">
    <source>
        <dbReference type="PROSITE" id="PS50011"/>
    </source>
</evidence>
<evidence type="ECO:0000313" key="3">
    <source>
        <dbReference type="EnsemblPlants" id="KRH01368"/>
    </source>
</evidence>
<organism evidence="2">
    <name type="scientific">Glycine max</name>
    <name type="common">Soybean</name>
    <name type="synonym">Glycine hispida</name>
    <dbReference type="NCBI Taxonomy" id="3847"/>
    <lineage>
        <taxon>Eukaryota</taxon>
        <taxon>Viridiplantae</taxon>
        <taxon>Streptophyta</taxon>
        <taxon>Embryophyta</taxon>
        <taxon>Tracheophyta</taxon>
        <taxon>Spermatophyta</taxon>
        <taxon>Magnoliopsida</taxon>
        <taxon>eudicotyledons</taxon>
        <taxon>Gunneridae</taxon>
        <taxon>Pentapetalae</taxon>
        <taxon>rosids</taxon>
        <taxon>fabids</taxon>
        <taxon>Fabales</taxon>
        <taxon>Fabaceae</taxon>
        <taxon>Papilionoideae</taxon>
        <taxon>50 kb inversion clade</taxon>
        <taxon>NPAAA clade</taxon>
        <taxon>indigoferoid/millettioid clade</taxon>
        <taxon>Phaseoleae</taxon>
        <taxon>Glycine</taxon>
        <taxon>Glycine subgen. Soja</taxon>
    </lineage>
</organism>
<dbReference type="Gene3D" id="1.10.510.10">
    <property type="entry name" value="Transferase(Phosphotransferase) domain 1"/>
    <property type="match status" value="1"/>
</dbReference>
<evidence type="ECO:0000313" key="2">
    <source>
        <dbReference type="EMBL" id="KRH01368.1"/>
    </source>
</evidence>
<keyword evidence="4" id="KW-1185">Reference proteome</keyword>
<dbReference type="GO" id="GO:0005886">
    <property type="term" value="C:plasma membrane"/>
    <property type="evidence" value="ECO:0000318"/>
    <property type="project" value="GO_Central"/>
</dbReference>
<gene>
    <name evidence="2" type="ORF">GLYMA_18G272600</name>
</gene>
<reference evidence="3" key="2">
    <citation type="submission" date="2018-02" db="UniProtKB">
        <authorList>
            <consortium name="EnsemblPlants"/>
        </authorList>
    </citation>
    <scope>IDENTIFICATION</scope>
    <source>
        <strain evidence="3">Williams 82</strain>
    </source>
</reference>
<dbReference type="InterPro" id="IPR045272">
    <property type="entry name" value="ANXUR1/2-like"/>
</dbReference>
<dbReference type="SUPFAM" id="SSF56112">
    <property type="entry name" value="Protein kinase-like (PK-like)"/>
    <property type="match status" value="1"/>
</dbReference>
<dbReference type="STRING" id="3847.K7MV11"/>